<dbReference type="SMART" id="SM00710">
    <property type="entry name" value="PbH1"/>
    <property type="match status" value="8"/>
</dbReference>
<dbReference type="InterPro" id="IPR012334">
    <property type="entry name" value="Pectin_lyas_fold"/>
</dbReference>
<dbReference type="AlphaFoldDB" id="A0A7C4LLA3"/>
<dbReference type="InterPro" id="IPR039448">
    <property type="entry name" value="Beta_helix"/>
</dbReference>
<dbReference type="Gene3D" id="2.160.20.10">
    <property type="entry name" value="Single-stranded right-handed beta-helix, Pectin lyase-like"/>
    <property type="match status" value="1"/>
</dbReference>
<organism evidence="2">
    <name type="scientific">Schlesneria paludicola</name>
    <dbReference type="NCBI Taxonomy" id="360056"/>
    <lineage>
        <taxon>Bacteria</taxon>
        <taxon>Pseudomonadati</taxon>
        <taxon>Planctomycetota</taxon>
        <taxon>Planctomycetia</taxon>
        <taxon>Planctomycetales</taxon>
        <taxon>Planctomycetaceae</taxon>
        <taxon>Schlesneria</taxon>
    </lineage>
</organism>
<evidence type="ECO:0000259" key="1">
    <source>
        <dbReference type="Pfam" id="PF13229"/>
    </source>
</evidence>
<reference evidence="2" key="1">
    <citation type="journal article" date="2020" name="mSystems">
        <title>Genome- and Community-Level Interaction Insights into Carbon Utilization and Element Cycling Functions of Hydrothermarchaeota in Hydrothermal Sediment.</title>
        <authorList>
            <person name="Zhou Z."/>
            <person name="Liu Y."/>
            <person name="Xu W."/>
            <person name="Pan J."/>
            <person name="Luo Z.H."/>
            <person name="Li M."/>
        </authorList>
    </citation>
    <scope>NUCLEOTIDE SEQUENCE [LARGE SCALE GENOMIC DNA]</scope>
    <source>
        <strain evidence="2">SpSt-508</strain>
    </source>
</reference>
<sequence>MPPGGLAAMSNVRDFGAMGDGQHDDTDAVLHAFREGDGELLFPAGDYRFTRTVVLDLNERGRAALQGLGGLAKIVMDGPGPAFELRGTHTGSADPNSFQPGVWQRERMPTIAQLEIEGRHAEADGVRLIGVMQPTLTGVLIRNVRHGIHLTQRARNVLISHCHIYHNTGIGVFFDRVNLHQTNIIGNHISYCRLGGIRIENSEIRNLQITGNDIEYNNNRTFQFPNADDVPTAEIYIDCGETGTVREGTICSNTLQATYSPNGANIRIIGQAAAESHKAGMWCISGNLIGSQAVNLHFTSARGITLEGNYIYSGHHRNLLLEQCKNIVIGANCFGHNPDYKDKELCTGIRLVDCENCTLAGLQIQDALAGEHTVKDAVPVQRDGLIELIRCRRLNITGVQVLEGSPHALHLEDCRDTVLAGCGVFETRPRSLTQAAIHWTGAGSGNLIACCRANRPVLVPEHVRLEGNLFDTGPTSE</sequence>
<name>A0A7C4LLA3_9PLAN</name>
<protein>
    <recommendedName>
        <fullName evidence="1">Right handed beta helix domain-containing protein</fullName>
    </recommendedName>
</protein>
<proteinExistence type="predicted"/>
<comment type="caution">
    <text evidence="2">The sequence shown here is derived from an EMBL/GenBank/DDBJ whole genome shotgun (WGS) entry which is preliminary data.</text>
</comment>
<accession>A0A7C4LLA3</accession>
<dbReference type="Pfam" id="PF13229">
    <property type="entry name" value="Beta_helix"/>
    <property type="match status" value="1"/>
</dbReference>
<evidence type="ECO:0000313" key="2">
    <source>
        <dbReference type="EMBL" id="HGT39416.1"/>
    </source>
</evidence>
<dbReference type="InterPro" id="IPR006626">
    <property type="entry name" value="PbH1"/>
</dbReference>
<feature type="domain" description="Right handed beta helix" evidence="1">
    <location>
        <begin position="114"/>
        <end position="220"/>
    </location>
</feature>
<gene>
    <name evidence="2" type="ORF">ENS64_09180</name>
</gene>
<dbReference type="SUPFAM" id="SSF51126">
    <property type="entry name" value="Pectin lyase-like"/>
    <property type="match status" value="1"/>
</dbReference>
<dbReference type="InterPro" id="IPR011050">
    <property type="entry name" value="Pectin_lyase_fold/virulence"/>
</dbReference>
<dbReference type="EMBL" id="DSVQ01000012">
    <property type="protein sequence ID" value="HGT39416.1"/>
    <property type="molecule type" value="Genomic_DNA"/>
</dbReference>